<accession>A0A9J6CKL0</accession>
<feature type="region of interest" description="Disordered" evidence="1">
    <location>
        <begin position="770"/>
        <end position="792"/>
    </location>
</feature>
<evidence type="ECO:0008006" key="4">
    <source>
        <dbReference type="Google" id="ProtNLM"/>
    </source>
</evidence>
<sequence length="969" mass="111091">MTERREFPKYNCDIFEANGLDDASAIMHLFDKKNRRVNRIFNNYDDNNTEENSQTEGKSFDLHLISRRDSKVEKENLKCTTISPSPSNKNSIRALSPVDIIVASDEEICEYPKVREQLKEPVVNTKPKRSNTSLRRSLFNQPTSEKRLAGIELICSTPVTQRVHQQESFFNEIETVESFSPIRKNITKNVSDSNACVKEKAANNQEGNNECVEQIQSLGIIENDLRDQYQIEKTPSRNRRRSIISERSYASQPAPSTKGLSASKECSVQIHQMDISEDIISNYRRNQVRRLSMSNQTDINSIKIIETPLNNRQQSVHCDSMLAKKLQQCETDDSDMTLDEEIIHQVQTSRASKKSIRSSNIISTQNNHQTQNIIISNDDANNDCQFRIINEAEKQNFSNITEKAPEINPMEKNEDFNDHNTQNHSLQNTSGLHNNISEENEEIVMNSNKIVNEDSETGEEANTNSPETIVFKKPTILPILSMKGKRTTIETSNSSMNDQVSESLVESLRKTINESSSSFVPQAQTQTTQLQLSNSQRYSIRRRKIITKNKNISKNLENYMKLAKNIKGKEKTTNSSRKRKLFTNTSNIDEENFKDEENNAEQQLKETSQQTLLMDNESDHDIRTTVDEIRKSLDSLSNASSDFNAEIPCKTPKKSSSQFKEINEKIDNKKVSEQLKKRCRSPSTDKKLTKHKKKKNMHNDNDDEGFGSDNSRTDIKYDPNKNDNIRKGLRIRRYPKVWWRHDAEADNYGLVYRCYSKNDYLAEKKLKNSNMHKKEQHQVKKTSTKLKGVTKKQIKPKLSTINENGNSDNESNASEAVSTCSFKTATSRSETIKKVFDSYTLERNENIPSKTKITDSYDLQQISRLDWTQCGTDILYHQFIHTKNDGFIQFLPGAKKSKAKTKRSILKFVLLSGKIDFYVNNQIETLEHLGYISIQPGNIYSVQNPYEHPAILTFTKLDSSSSDLSISVE</sequence>
<evidence type="ECO:0000313" key="3">
    <source>
        <dbReference type="Proteomes" id="UP001107558"/>
    </source>
</evidence>
<protein>
    <recommendedName>
        <fullName evidence="4">Centromere protein C</fullName>
    </recommendedName>
</protein>
<evidence type="ECO:0000256" key="1">
    <source>
        <dbReference type="SAM" id="MobiDB-lite"/>
    </source>
</evidence>
<evidence type="ECO:0000313" key="2">
    <source>
        <dbReference type="EMBL" id="KAG5682516.1"/>
    </source>
</evidence>
<organism evidence="2 3">
    <name type="scientific">Polypedilum vanderplanki</name>
    <name type="common">Sleeping chironomid midge</name>
    <dbReference type="NCBI Taxonomy" id="319348"/>
    <lineage>
        <taxon>Eukaryota</taxon>
        <taxon>Metazoa</taxon>
        <taxon>Ecdysozoa</taxon>
        <taxon>Arthropoda</taxon>
        <taxon>Hexapoda</taxon>
        <taxon>Insecta</taxon>
        <taxon>Pterygota</taxon>
        <taxon>Neoptera</taxon>
        <taxon>Endopterygota</taxon>
        <taxon>Diptera</taxon>
        <taxon>Nematocera</taxon>
        <taxon>Chironomoidea</taxon>
        <taxon>Chironomidae</taxon>
        <taxon>Chironominae</taxon>
        <taxon>Polypedilum</taxon>
        <taxon>Polypedilum</taxon>
    </lineage>
</organism>
<dbReference type="Gene3D" id="2.60.120.10">
    <property type="entry name" value="Jelly Rolls"/>
    <property type="match status" value="1"/>
</dbReference>
<proteinExistence type="predicted"/>
<gene>
    <name evidence="2" type="ORF">PVAND_011865</name>
</gene>
<dbReference type="InterPro" id="IPR014710">
    <property type="entry name" value="RmlC-like_jellyroll"/>
</dbReference>
<dbReference type="Proteomes" id="UP001107558">
    <property type="component" value="Chromosome 1"/>
</dbReference>
<feature type="region of interest" description="Disordered" evidence="1">
    <location>
        <begin position="568"/>
        <end position="605"/>
    </location>
</feature>
<keyword evidence="3" id="KW-1185">Reference proteome</keyword>
<reference evidence="2" key="1">
    <citation type="submission" date="2021-03" db="EMBL/GenBank/DDBJ databases">
        <title>Chromosome level genome of the anhydrobiotic midge Polypedilum vanderplanki.</title>
        <authorList>
            <person name="Yoshida Y."/>
            <person name="Kikawada T."/>
            <person name="Gusev O."/>
        </authorList>
    </citation>
    <scope>NUCLEOTIDE SEQUENCE</scope>
    <source>
        <strain evidence="2">NIAS01</strain>
        <tissue evidence="2">Whole body or cell culture</tissue>
    </source>
</reference>
<feature type="compositionally biased region" description="Basic and acidic residues" evidence="1">
    <location>
        <begin position="661"/>
        <end position="676"/>
    </location>
</feature>
<feature type="region of interest" description="Disordered" evidence="1">
    <location>
        <begin position="234"/>
        <end position="264"/>
    </location>
</feature>
<dbReference type="AlphaFoldDB" id="A0A9J6CKL0"/>
<comment type="caution">
    <text evidence="2">The sequence shown here is derived from an EMBL/GenBank/DDBJ whole genome shotgun (WGS) entry which is preliminary data.</text>
</comment>
<feature type="compositionally biased region" description="Polar residues" evidence="1">
    <location>
        <begin position="253"/>
        <end position="264"/>
    </location>
</feature>
<dbReference type="EMBL" id="JADBJN010000001">
    <property type="protein sequence ID" value="KAG5682516.1"/>
    <property type="molecule type" value="Genomic_DNA"/>
</dbReference>
<feature type="region of interest" description="Disordered" evidence="1">
    <location>
        <begin position="640"/>
        <end position="719"/>
    </location>
</feature>
<name>A0A9J6CKL0_POLVA</name>
<feature type="compositionally biased region" description="Basic residues" evidence="1">
    <location>
        <begin position="779"/>
        <end position="792"/>
    </location>
</feature>
<dbReference type="OrthoDB" id="10688677at2759"/>